<dbReference type="EMBL" id="PGFA01000001">
    <property type="protein sequence ID" value="PJJ59958.1"/>
    <property type="molecule type" value="Genomic_DNA"/>
</dbReference>
<name>A0A2M9BPV7_9BACT</name>
<organism evidence="1 2">
    <name type="scientific">Hymenobacter chitinivorans DSM 11115</name>
    <dbReference type="NCBI Taxonomy" id="1121954"/>
    <lineage>
        <taxon>Bacteria</taxon>
        <taxon>Pseudomonadati</taxon>
        <taxon>Bacteroidota</taxon>
        <taxon>Cytophagia</taxon>
        <taxon>Cytophagales</taxon>
        <taxon>Hymenobacteraceae</taxon>
        <taxon>Hymenobacter</taxon>
    </lineage>
</organism>
<proteinExistence type="predicted"/>
<evidence type="ECO:0000313" key="2">
    <source>
        <dbReference type="Proteomes" id="UP000228535"/>
    </source>
</evidence>
<comment type="caution">
    <text evidence="1">The sequence shown here is derived from an EMBL/GenBank/DDBJ whole genome shotgun (WGS) entry which is preliminary data.</text>
</comment>
<dbReference type="RefSeq" id="WP_100335632.1">
    <property type="nucleotide sequence ID" value="NZ_PGFA01000001.1"/>
</dbReference>
<dbReference type="Pfam" id="PF09601">
    <property type="entry name" value="DUF2459"/>
    <property type="match status" value="1"/>
</dbReference>
<sequence>MYPALAFLFLFFAGGLVPANRQFRQTPGGIPVFVVSNGFHTDIVLPLLEPRTGTDWLPQLGQPQLTARFAQYRYAAFGWGSERFYLESYGGHLPKLGTILRAVGPGRTLMHIDFYEGAPRPGRHVVSLQISEAEYRRLTELIQQSFRPDSTGRPELRNAAGYTPDDFFFRARGRYHALRTCNDWTNTTLRRAGLRAALKAPLAGSVLFQTRRSRLPKTTE</sequence>
<dbReference type="NCBIfam" id="TIGR02117">
    <property type="entry name" value="chp_urease_rgn"/>
    <property type="match status" value="1"/>
</dbReference>
<dbReference type="AlphaFoldDB" id="A0A2M9BPV7"/>
<evidence type="ECO:0000313" key="1">
    <source>
        <dbReference type="EMBL" id="PJJ59958.1"/>
    </source>
</evidence>
<dbReference type="OrthoDB" id="211174at2"/>
<reference evidence="1 2" key="1">
    <citation type="submission" date="2017-11" db="EMBL/GenBank/DDBJ databases">
        <title>Genomic Encyclopedia of Archaeal and Bacterial Type Strains, Phase II (KMG-II): From Individual Species to Whole Genera.</title>
        <authorList>
            <person name="Goeker M."/>
        </authorList>
    </citation>
    <scope>NUCLEOTIDE SEQUENCE [LARGE SCALE GENOMIC DNA]</scope>
    <source>
        <strain evidence="1 2">DSM 11115</strain>
    </source>
</reference>
<dbReference type="InterPro" id="IPR011727">
    <property type="entry name" value="CHP02117"/>
</dbReference>
<gene>
    <name evidence="1" type="ORF">CLV45_1380</name>
</gene>
<keyword evidence="2" id="KW-1185">Reference proteome</keyword>
<dbReference type="Proteomes" id="UP000228535">
    <property type="component" value="Unassembled WGS sequence"/>
</dbReference>
<protein>
    <submittedName>
        <fullName evidence="1">Uncharacterized protein (TIGR02117 family)</fullName>
    </submittedName>
</protein>
<accession>A0A2M9BPV7</accession>